<keyword evidence="3" id="KW-0349">Heme</keyword>
<evidence type="ECO:0000256" key="2">
    <source>
        <dbReference type="ARBA" id="ARBA00023004"/>
    </source>
</evidence>
<evidence type="ECO:0000313" key="8">
    <source>
        <dbReference type="Proteomes" id="UP000320496"/>
    </source>
</evidence>
<evidence type="ECO:0000256" key="3">
    <source>
        <dbReference type="PROSITE-ProRule" id="PRU00433"/>
    </source>
</evidence>
<evidence type="ECO:0000313" key="7">
    <source>
        <dbReference type="EMBL" id="QDU39746.1"/>
    </source>
</evidence>
<sequence precursor="true">MQQKRNNHRRHASILLTLTAISGLLTAAWSGVSNVVAEEAKQASEADASGLAFFESDVLPILETQCFRCHSGAEPKGGLDLTVREHILKGGDSGPAVDLKDPASSLLLEAVNYESYEMPPTGKLAPKQIAAISSWLKRGVPMPAHVEVADEGHGEPQVNETTKNHWAFRPVEQPPVPQPSAGGWVANPIDAFVLARLEEAGMQPNPEADRRTLVRRLYYDLLGLPPTPDQVRAFVEDDSPDAWERLVEELLDSPHYGEHWARYWLDLVRYAESNSFERDNPKPFVWKYRDYVIRSLNDDKPYDQFLLEQLAGDELDEVTPDTIIATGFYRLGLWDDEPADPLLAYYDGLDDIVATTSQGFLGLTMNCCRCHSHKLDPIPHEDYYRFLAFFRNVKHYGVRNEQSVYEASIRSIATPEEQRQFQEEQAAYEARVSELRGQLNAVEKLIRPHLKGGERDDFKRDSQRLQVIREHIGELITQEEFDRYARDRKEWTDLRNHPPTSAQQALCVKEDGAECPPTNVLLRGNPHVPGDVVEPGFPTVLSAPEPEIVPPAHGESSGRRRALAEWIVDDSNPLAARVMANRIWQWHFGRGLVRTPNNFGLQGEKPTHPELLDWLAAEFINRGWSIKSMHRLILNSNTYRMSSQAREEPLAADPQNDLLWRFDMRRLRAEEIRDSILAVNGSLTLEKMYGPSIYVKIPEAVLAGQSRPGQGWGNTPLPDRNRRSVYIHVKRSLPVPFLAAFDSADTDFTCPVRFATTQPTQALGMLNSDFLNEQAAEFAAFLNEQVPDGERRKQVQVALQRTLQRQPSEDEVQRGVDLIERLQTQHQLDDAKALKYFCLMALNLNEFIYLD</sequence>
<reference evidence="7 8" key="1">
    <citation type="submission" date="2019-02" db="EMBL/GenBank/DDBJ databases">
        <title>Deep-cultivation of Planctomycetes and their phenomic and genomic characterization uncovers novel biology.</title>
        <authorList>
            <person name="Wiegand S."/>
            <person name="Jogler M."/>
            <person name="Boedeker C."/>
            <person name="Pinto D."/>
            <person name="Vollmers J."/>
            <person name="Rivas-Marin E."/>
            <person name="Kohn T."/>
            <person name="Peeters S.H."/>
            <person name="Heuer A."/>
            <person name="Rast P."/>
            <person name="Oberbeckmann S."/>
            <person name="Bunk B."/>
            <person name="Jeske O."/>
            <person name="Meyerdierks A."/>
            <person name="Storesund J.E."/>
            <person name="Kallscheuer N."/>
            <person name="Luecker S."/>
            <person name="Lage O.M."/>
            <person name="Pohl T."/>
            <person name="Merkel B.J."/>
            <person name="Hornburger P."/>
            <person name="Mueller R.-W."/>
            <person name="Bruemmer F."/>
            <person name="Labrenz M."/>
            <person name="Spormann A.M."/>
            <person name="Op den Camp H."/>
            <person name="Overmann J."/>
            <person name="Amann R."/>
            <person name="Jetten M.S.M."/>
            <person name="Mascher T."/>
            <person name="Medema M.H."/>
            <person name="Devos D.P."/>
            <person name="Kaster A.-K."/>
            <person name="Ovreas L."/>
            <person name="Rohde M."/>
            <person name="Galperin M.Y."/>
            <person name="Jogler C."/>
        </authorList>
    </citation>
    <scope>NUCLEOTIDE SEQUENCE [LARGE SCALE GENOMIC DNA]</scope>
    <source>
        <strain evidence="7 8">Mal4</strain>
    </source>
</reference>
<feature type="chain" id="PRO_5021750560" evidence="5">
    <location>
        <begin position="28"/>
        <end position="851"/>
    </location>
</feature>
<dbReference type="PANTHER" id="PTHR35889:SF3">
    <property type="entry name" value="F-BOX DOMAIN-CONTAINING PROTEIN"/>
    <property type="match status" value="1"/>
</dbReference>
<name>A0A517ZB74_9PLAN</name>
<dbReference type="RefSeq" id="WP_197443637.1">
    <property type="nucleotide sequence ID" value="NZ_CP036275.1"/>
</dbReference>
<keyword evidence="1 3" id="KW-0479">Metal-binding</keyword>
<dbReference type="KEGG" id="mri:Mal4_40930"/>
<feature type="coiled-coil region" evidence="4">
    <location>
        <begin position="418"/>
        <end position="445"/>
    </location>
</feature>
<protein>
    <submittedName>
        <fullName evidence="7">Planctomycete cytochrome C</fullName>
    </submittedName>
</protein>
<dbReference type="PANTHER" id="PTHR35889">
    <property type="entry name" value="CYCLOINULO-OLIGOSACCHARIDE FRUCTANOTRANSFERASE-RELATED"/>
    <property type="match status" value="1"/>
</dbReference>
<dbReference type="EMBL" id="CP036275">
    <property type="protein sequence ID" value="QDU39746.1"/>
    <property type="molecule type" value="Genomic_DNA"/>
</dbReference>
<dbReference type="GO" id="GO:0046872">
    <property type="term" value="F:metal ion binding"/>
    <property type="evidence" value="ECO:0007669"/>
    <property type="project" value="UniProtKB-KW"/>
</dbReference>
<gene>
    <name evidence="7" type="ORF">Mal4_40930</name>
</gene>
<accession>A0A517ZB74</accession>
<dbReference type="Pfam" id="PF07635">
    <property type="entry name" value="PSCyt1"/>
    <property type="match status" value="1"/>
</dbReference>
<dbReference type="Proteomes" id="UP000320496">
    <property type="component" value="Chromosome"/>
</dbReference>
<dbReference type="GO" id="GO:0009055">
    <property type="term" value="F:electron transfer activity"/>
    <property type="evidence" value="ECO:0007669"/>
    <property type="project" value="InterPro"/>
</dbReference>
<feature type="domain" description="Cytochrome c" evidence="6">
    <location>
        <begin position="45"/>
        <end position="140"/>
    </location>
</feature>
<dbReference type="InterPro" id="IPR009056">
    <property type="entry name" value="Cyt_c-like_dom"/>
</dbReference>
<evidence type="ECO:0000259" key="6">
    <source>
        <dbReference type="PROSITE" id="PS51007"/>
    </source>
</evidence>
<dbReference type="PROSITE" id="PS51007">
    <property type="entry name" value="CYTC"/>
    <property type="match status" value="1"/>
</dbReference>
<dbReference type="AlphaFoldDB" id="A0A517ZB74"/>
<keyword evidence="4" id="KW-0175">Coiled coil</keyword>
<organism evidence="7 8">
    <name type="scientific">Maioricimonas rarisocia</name>
    <dbReference type="NCBI Taxonomy" id="2528026"/>
    <lineage>
        <taxon>Bacteria</taxon>
        <taxon>Pseudomonadati</taxon>
        <taxon>Planctomycetota</taxon>
        <taxon>Planctomycetia</taxon>
        <taxon>Planctomycetales</taxon>
        <taxon>Planctomycetaceae</taxon>
        <taxon>Maioricimonas</taxon>
    </lineage>
</organism>
<evidence type="ECO:0000256" key="4">
    <source>
        <dbReference type="SAM" id="Coils"/>
    </source>
</evidence>
<keyword evidence="2 3" id="KW-0408">Iron</keyword>
<proteinExistence type="predicted"/>
<dbReference type="InterPro" id="IPR011444">
    <property type="entry name" value="DUF1549"/>
</dbReference>
<dbReference type="InterPro" id="IPR022655">
    <property type="entry name" value="DUF1553"/>
</dbReference>
<dbReference type="GO" id="GO:0020037">
    <property type="term" value="F:heme binding"/>
    <property type="evidence" value="ECO:0007669"/>
    <property type="project" value="InterPro"/>
</dbReference>
<dbReference type="InterPro" id="IPR011429">
    <property type="entry name" value="Cyt_c_Planctomycete-type"/>
</dbReference>
<dbReference type="Pfam" id="PF07583">
    <property type="entry name" value="PSCyt2"/>
    <property type="match status" value="1"/>
</dbReference>
<dbReference type="Pfam" id="PF07587">
    <property type="entry name" value="PSD1"/>
    <property type="match status" value="1"/>
</dbReference>
<keyword evidence="5" id="KW-0732">Signal</keyword>
<evidence type="ECO:0000256" key="5">
    <source>
        <dbReference type="SAM" id="SignalP"/>
    </source>
</evidence>
<keyword evidence="8" id="KW-1185">Reference proteome</keyword>
<evidence type="ECO:0000256" key="1">
    <source>
        <dbReference type="ARBA" id="ARBA00022723"/>
    </source>
</evidence>
<feature type="signal peptide" evidence="5">
    <location>
        <begin position="1"/>
        <end position="27"/>
    </location>
</feature>